<keyword evidence="1" id="KW-0812">Transmembrane</keyword>
<protein>
    <submittedName>
        <fullName evidence="4">Acyltransferase</fullName>
    </submittedName>
</protein>
<keyword evidence="4" id="KW-0808">Transferase</keyword>
<evidence type="ECO:0000313" key="6">
    <source>
        <dbReference type="Proteomes" id="UP000307706"/>
    </source>
</evidence>
<dbReference type="InterPro" id="IPR050623">
    <property type="entry name" value="Glucan_succinyl_AcylTrfase"/>
</dbReference>
<feature type="transmembrane region" description="Helical" evidence="1">
    <location>
        <begin position="142"/>
        <end position="160"/>
    </location>
</feature>
<reference evidence="6" key="2">
    <citation type="submission" date="2019-06" db="EMBL/GenBank/DDBJ databases">
        <title>Co-occurence of chitin degradation, pigmentation and bioactivity in marine Pseudoalteromonas.</title>
        <authorList>
            <person name="Sonnenschein E.C."/>
            <person name="Bech P.K."/>
        </authorList>
    </citation>
    <scope>NUCLEOTIDE SEQUENCE [LARGE SCALE GENOMIC DNA]</scope>
    <source>
        <strain evidence="6">S2231</strain>
    </source>
</reference>
<evidence type="ECO:0000256" key="1">
    <source>
        <dbReference type="SAM" id="Phobius"/>
    </source>
</evidence>
<feature type="transmembrane region" description="Helical" evidence="1">
    <location>
        <begin position="175"/>
        <end position="194"/>
    </location>
</feature>
<dbReference type="Proteomes" id="UP000307706">
    <property type="component" value="Unassembled WGS sequence"/>
</dbReference>
<dbReference type="Pfam" id="PF01757">
    <property type="entry name" value="Acyl_transf_3"/>
    <property type="match status" value="1"/>
</dbReference>
<dbReference type="EMBL" id="PNCL01000052">
    <property type="protein sequence ID" value="TMP58797.1"/>
    <property type="molecule type" value="Genomic_DNA"/>
</dbReference>
<dbReference type="OrthoDB" id="341887at2"/>
<comment type="caution">
    <text evidence="4">The sequence shown here is derived from an EMBL/GenBank/DDBJ whole genome shotgun (WGS) entry which is preliminary data.</text>
</comment>
<dbReference type="GO" id="GO:0016747">
    <property type="term" value="F:acyltransferase activity, transferring groups other than amino-acyl groups"/>
    <property type="evidence" value="ECO:0007669"/>
    <property type="project" value="InterPro"/>
</dbReference>
<evidence type="ECO:0000313" key="4">
    <source>
        <dbReference type="EMBL" id="TMP58797.1"/>
    </source>
</evidence>
<evidence type="ECO:0000313" key="3">
    <source>
        <dbReference type="EMBL" id="TMP42384.1"/>
    </source>
</evidence>
<feature type="transmembrane region" description="Helical" evidence="1">
    <location>
        <begin position="316"/>
        <end position="335"/>
    </location>
</feature>
<feature type="transmembrane region" description="Helical" evidence="1">
    <location>
        <begin position="55"/>
        <end position="76"/>
    </location>
</feature>
<organism evidence="4 6">
    <name type="scientific">Pseudoalteromonas citrea</name>
    <dbReference type="NCBI Taxonomy" id="43655"/>
    <lineage>
        <taxon>Bacteria</taxon>
        <taxon>Pseudomonadati</taxon>
        <taxon>Pseudomonadota</taxon>
        <taxon>Gammaproteobacteria</taxon>
        <taxon>Alteromonadales</taxon>
        <taxon>Pseudoalteromonadaceae</taxon>
        <taxon>Pseudoalteromonas</taxon>
    </lineage>
</organism>
<feature type="transmembrane region" description="Helical" evidence="1">
    <location>
        <begin position="282"/>
        <end position="304"/>
    </location>
</feature>
<feature type="transmembrane region" description="Helical" evidence="1">
    <location>
        <begin position="92"/>
        <end position="111"/>
    </location>
</feature>
<dbReference type="InterPro" id="IPR002656">
    <property type="entry name" value="Acyl_transf_3_dom"/>
</dbReference>
<dbReference type="PANTHER" id="PTHR36927">
    <property type="entry name" value="BLR4337 PROTEIN"/>
    <property type="match status" value="1"/>
</dbReference>
<evidence type="ECO:0000313" key="5">
    <source>
        <dbReference type="Proteomes" id="UP000305730"/>
    </source>
</evidence>
<proteinExistence type="predicted"/>
<dbReference type="RefSeq" id="WP_138597162.1">
    <property type="nucleotide sequence ID" value="NZ_PNCK01000039.1"/>
</dbReference>
<reference evidence="4" key="3">
    <citation type="submission" date="2019-09" db="EMBL/GenBank/DDBJ databases">
        <title>Co-occurence of chitin degradation, pigmentation and bioactivity in marine Pseudoalteromonas.</title>
        <authorList>
            <person name="Sonnenschein E.C."/>
            <person name="Bech P.K."/>
        </authorList>
    </citation>
    <scope>NUCLEOTIDE SEQUENCE</scope>
    <source>
        <strain evidence="4">S2231</strain>
        <strain evidence="3 5">S2233</strain>
    </source>
</reference>
<dbReference type="EMBL" id="PNCK01000039">
    <property type="protein sequence ID" value="TMP42384.1"/>
    <property type="molecule type" value="Genomic_DNA"/>
</dbReference>
<gene>
    <name evidence="4" type="ORF">CWB96_11530</name>
    <name evidence="3" type="ORF">CWB97_11710</name>
</gene>
<reference evidence="5 6" key="1">
    <citation type="submission" date="2017-12" db="EMBL/GenBank/DDBJ databases">
        <authorList>
            <person name="Paulsen S."/>
            <person name="Gram L.K."/>
        </authorList>
    </citation>
    <scope>NUCLEOTIDE SEQUENCE [LARGE SCALE GENOMIC DNA]</scope>
    <source>
        <strain evidence="4 6">S2231</strain>
        <strain evidence="3 5">S2233</strain>
    </source>
</reference>
<keyword evidence="4" id="KW-0012">Acyltransferase</keyword>
<feature type="transmembrane region" description="Helical" evidence="1">
    <location>
        <begin position="236"/>
        <end position="253"/>
    </location>
</feature>
<keyword evidence="1" id="KW-1133">Transmembrane helix</keyword>
<feature type="transmembrane region" description="Helical" evidence="1">
    <location>
        <begin position="347"/>
        <end position="368"/>
    </location>
</feature>
<feature type="domain" description="Acyltransferase 3" evidence="2">
    <location>
        <begin position="8"/>
        <end position="365"/>
    </location>
</feature>
<feature type="transmembrane region" description="Helical" evidence="1">
    <location>
        <begin position="206"/>
        <end position="224"/>
    </location>
</feature>
<name>A0A5S3XP23_9GAMM</name>
<keyword evidence="5" id="KW-1185">Reference proteome</keyword>
<keyword evidence="1" id="KW-0472">Membrane</keyword>
<sequence>MESHERLHYMDNIRAIALLLGIVYHAALAYSPFMANIWFTADTQNSAIFDAVVHWLHLFRMPVFFIVAGFFAGYLIDKKSIKGFLLHRFKRLALPFMIFFPILAGLFLHAIKWGSQFPESLPPIFELFEQARNTPPSTMHLWFLWNLFGFSVFFSVAMNFKKSVLRGLKLLSNKWVLLSLLPCLILPALYSQFVPFPAPDKFTIEYWSYGFYAIFFSVGSSFYFNKTAIKNLTPYTPYLFAVALISYACYMFLFPKPPSTEQLISLIQTQTHHKSTFDQHHFLLVVMQCISIVYWSLLAVVLAYKFLQCENTLTRYISDASYWVYLIHVPILIYIQMPLLALDISIYLKFLISVVFTLATSFASYHVLIRFSFMGKLLIGKKYHRGK</sequence>
<dbReference type="Proteomes" id="UP000305730">
    <property type="component" value="Unassembled WGS sequence"/>
</dbReference>
<accession>A0A5S3XP23</accession>
<evidence type="ECO:0000259" key="2">
    <source>
        <dbReference type="Pfam" id="PF01757"/>
    </source>
</evidence>
<feature type="transmembrane region" description="Helical" evidence="1">
    <location>
        <begin position="12"/>
        <end position="35"/>
    </location>
</feature>
<dbReference type="PANTHER" id="PTHR36927:SF1">
    <property type="entry name" value="MDO-LIKE PROTEIN"/>
    <property type="match status" value="1"/>
</dbReference>
<dbReference type="AlphaFoldDB" id="A0A5S3XP23"/>